<dbReference type="InterPro" id="IPR036641">
    <property type="entry name" value="HPT_dom_sf"/>
</dbReference>
<feature type="domain" description="HPt" evidence="16">
    <location>
        <begin position="810"/>
        <end position="903"/>
    </location>
</feature>
<dbReference type="SMART" id="SM00388">
    <property type="entry name" value="HisKA"/>
    <property type="match status" value="1"/>
</dbReference>
<evidence type="ECO:0000313" key="17">
    <source>
        <dbReference type="EMBL" id="MCQ8130406.1"/>
    </source>
</evidence>
<evidence type="ECO:0000256" key="3">
    <source>
        <dbReference type="ARBA" id="ARBA00012438"/>
    </source>
</evidence>
<name>A0ABT1U9V2_9GAMM</name>
<dbReference type="Proteomes" id="UP001524586">
    <property type="component" value="Unassembled WGS sequence"/>
</dbReference>
<feature type="modified residue" description="4-aspartylphosphate" evidence="9">
    <location>
        <position position="708"/>
    </location>
</feature>
<dbReference type="EC" id="2.7.13.3" evidence="3"/>
<dbReference type="SUPFAM" id="SSF55874">
    <property type="entry name" value="ATPase domain of HSP90 chaperone/DNA topoisomerase II/histidine kinase"/>
    <property type="match status" value="1"/>
</dbReference>
<dbReference type="CDD" id="cd16922">
    <property type="entry name" value="HATPase_EvgS-ArcB-TorS-like"/>
    <property type="match status" value="1"/>
</dbReference>
<dbReference type="InterPro" id="IPR043128">
    <property type="entry name" value="Rev_trsase/Diguanyl_cyclase"/>
</dbReference>
<dbReference type="PROSITE" id="PS50885">
    <property type="entry name" value="HAMP"/>
    <property type="match status" value="1"/>
</dbReference>
<evidence type="ECO:0000259" key="16">
    <source>
        <dbReference type="PROSITE" id="PS50894"/>
    </source>
</evidence>
<keyword evidence="5" id="KW-0808">Transferase</keyword>
<comment type="catalytic activity">
    <reaction evidence="1">
        <text>ATP + protein L-histidine = ADP + protein N-phospho-L-histidine.</text>
        <dbReference type="EC" id="2.7.13.3"/>
    </reaction>
</comment>
<dbReference type="SMART" id="SM00073">
    <property type="entry name" value="HPT"/>
    <property type="match status" value="1"/>
</dbReference>
<keyword evidence="7" id="KW-0902">Two-component regulatory system</keyword>
<evidence type="ECO:0000256" key="1">
    <source>
        <dbReference type="ARBA" id="ARBA00000085"/>
    </source>
</evidence>
<evidence type="ECO:0000256" key="4">
    <source>
        <dbReference type="ARBA" id="ARBA00022553"/>
    </source>
</evidence>
<dbReference type="SMART" id="SM00267">
    <property type="entry name" value="GGDEF"/>
    <property type="match status" value="1"/>
</dbReference>
<organism evidence="17 18">
    <name type="scientific">Methylomonas rivi</name>
    <dbReference type="NCBI Taxonomy" id="2952226"/>
    <lineage>
        <taxon>Bacteria</taxon>
        <taxon>Pseudomonadati</taxon>
        <taxon>Pseudomonadota</taxon>
        <taxon>Gammaproteobacteria</taxon>
        <taxon>Methylococcales</taxon>
        <taxon>Methylococcaceae</taxon>
        <taxon>Methylomonas</taxon>
    </lineage>
</organism>
<dbReference type="CDD" id="cd06225">
    <property type="entry name" value="HAMP"/>
    <property type="match status" value="1"/>
</dbReference>
<dbReference type="InterPro" id="IPR000160">
    <property type="entry name" value="GGDEF_dom"/>
</dbReference>
<dbReference type="InterPro" id="IPR003594">
    <property type="entry name" value="HATPase_dom"/>
</dbReference>
<dbReference type="SMART" id="SM00052">
    <property type="entry name" value="EAL"/>
    <property type="match status" value="1"/>
</dbReference>
<dbReference type="NCBIfam" id="TIGR00254">
    <property type="entry name" value="GGDEF"/>
    <property type="match status" value="1"/>
</dbReference>
<evidence type="ECO:0000259" key="13">
    <source>
        <dbReference type="PROSITE" id="PS50883"/>
    </source>
</evidence>
<comment type="subcellular location">
    <subcellularLocation>
        <location evidence="2">Membrane</location>
    </subcellularLocation>
</comment>
<evidence type="ECO:0000256" key="5">
    <source>
        <dbReference type="ARBA" id="ARBA00022679"/>
    </source>
</evidence>
<feature type="domain" description="Response regulatory" evidence="12">
    <location>
        <begin position="919"/>
        <end position="1035"/>
    </location>
</feature>
<dbReference type="Pfam" id="PF00990">
    <property type="entry name" value="GGDEF"/>
    <property type="match status" value="1"/>
</dbReference>
<evidence type="ECO:0000259" key="14">
    <source>
        <dbReference type="PROSITE" id="PS50885"/>
    </source>
</evidence>
<dbReference type="SUPFAM" id="SSF141868">
    <property type="entry name" value="EAL domain-like"/>
    <property type="match status" value="1"/>
</dbReference>
<dbReference type="Gene3D" id="1.20.120.160">
    <property type="entry name" value="HPT domain"/>
    <property type="match status" value="1"/>
</dbReference>
<dbReference type="InterPro" id="IPR003660">
    <property type="entry name" value="HAMP_dom"/>
</dbReference>
<dbReference type="Gene3D" id="6.10.340.10">
    <property type="match status" value="1"/>
</dbReference>
<feature type="domain" description="Response regulatory" evidence="12">
    <location>
        <begin position="659"/>
        <end position="776"/>
    </location>
</feature>
<dbReference type="PROSITE" id="PS50887">
    <property type="entry name" value="GGDEF"/>
    <property type="match status" value="1"/>
</dbReference>
<keyword evidence="10" id="KW-1133">Transmembrane helix</keyword>
<dbReference type="CDD" id="cd00088">
    <property type="entry name" value="HPT"/>
    <property type="match status" value="1"/>
</dbReference>
<dbReference type="PROSITE" id="PS50883">
    <property type="entry name" value="EAL"/>
    <property type="match status" value="1"/>
</dbReference>
<feature type="modified residue" description="4-aspartylphosphate" evidence="9">
    <location>
        <position position="968"/>
    </location>
</feature>
<dbReference type="InterPro" id="IPR001633">
    <property type="entry name" value="EAL_dom"/>
</dbReference>
<comment type="caution">
    <text evidence="17">The sequence shown here is derived from an EMBL/GenBank/DDBJ whole genome shotgun (WGS) entry which is preliminary data.</text>
</comment>
<dbReference type="PANTHER" id="PTHR45339:SF5">
    <property type="entry name" value="HISTIDINE KINASE"/>
    <property type="match status" value="1"/>
</dbReference>
<dbReference type="CDD" id="cd01949">
    <property type="entry name" value="GGDEF"/>
    <property type="match status" value="1"/>
</dbReference>
<evidence type="ECO:0000256" key="6">
    <source>
        <dbReference type="ARBA" id="ARBA00022777"/>
    </source>
</evidence>
<dbReference type="InterPro" id="IPR003661">
    <property type="entry name" value="HisK_dim/P_dom"/>
</dbReference>
<dbReference type="Pfam" id="PF01627">
    <property type="entry name" value="Hpt"/>
    <property type="match status" value="1"/>
</dbReference>
<keyword evidence="10" id="KW-0472">Membrane</keyword>
<dbReference type="Gene3D" id="1.10.287.130">
    <property type="match status" value="1"/>
</dbReference>
<dbReference type="SMART" id="SM00387">
    <property type="entry name" value="HATPase_c"/>
    <property type="match status" value="1"/>
</dbReference>
<dbReference type="Gene3D" id="3.40.50.2300">
    <property type="match status" value="2"/>
</dbReference>
<dbReference type="SUPFAM" id="SSF47226">
    <property type="entry name" value="Histidine-containing phosphotransfer domain, HPT domain"/>
    <property type="match status" value="1"/>
</dbReference>
<sequence>MKFPSLPRFKGASFQQQLTVTFLFGLLVMSLLSSIGISALSYQIVRDKWIAQGRQSTEAFAAQSALALLYGSQENAEEPARRFLAFPDVRGVAVYNIDRRPLLERGESLSAAGGGESPWPDSAPITRETGQAWYFTAPVFARSGTEQESSPFEARTPAPELIGYVRLGIGKQSLNIMQKQILWTTLTVSSGSALLFLLYLLAMSRRLTSPIKQLAHRMGQASAGEKKVRAKLTGPRDITDMGAAFNTMMEVLETREKQLETARDAALDSARMKGEFAATVSHELRTPLNAVLGMLELLQDMGLTPKQLEYSIIARNAGEALLKLIEDILDFSRIEAGMLKRQPVDFVLYETLDEVVELMSAQAQRKNLQLDYDIVDDIPLVLNGEASRVRQVLINLVGNALKFTEQGSIYIKVNAEKSDNDSTVLRFNVIDTGMGIPAAAQAGIFEAFVQADGSSTRHYEGAGLGLAICRQLVKLMGGQIGVDSQPGQGSCFWFTVPFGPPCGSRLLSDSRQAYFAHLRILIVTENDKMRQFLAHSLDHWHIHHSHSSYGIRAVDMLRSASEQDAAYQFAIIDLKDAGDTDWIDLIAHDPALTGLKIILLSNPGSSVRLTKLPNVAANLTKPIQASRLYDFILTVGQNYQGQAPAVPAETPRQEALGYRILIVEDNRASQMVAAGMLDRLGCCYEIAASGVEALEWLQRKSFDLVLMDCHMPNMDGFEATRRIRLLDGPAGRLPIVAMTANARQGDNDLCLTAGMDDYLSKPIKLNPLRDKLLNRLDQRSKPPETGLLPVETQSLETLDERVLNQLREEIGQGFAKMLGFYLEDAPRQIEQIGQALAADDYPGLAELAHSLKGASRNLGAEKLAAIARQLEEQAGQRRIEGGEALLARLGEEYRLIEQLLQRESGAGDDDAPIEPFGPRILVADDDRAMRFALQDVLEKDGYVVDVASTGHMAVTLCQRNMADLILMDAMMPEMNGFEACKKIRALPKGDEVPILMITALEDEHSVELAFSTGANDYIPKPIHFAVLRKRIALLLEASHSQRTLNRLAYHDPLTNLANRAQFMDRLNTVIDSTGNQKHMHAVLFLDLDRFKLTNDTMGHDVGDQMLKAAAERIQGCVRKEDLVSRFGGDEFTLLLEKIDGPLIAAAVADKICRNIAMPFVLMEQEFYISASIGISLYPADGTDSGLLIKHADTAMYRAKEQGNTYCFYEDSMEFAVSSKLRLESDLRRALKREEFYLHYQPQIDLASGRIVGAEALIRWRHPELGQIPPDVFIPVAEEIGLIEAIGAWVLRVACRQNHAWQQAGFAPFIMAVNVSARQLDQEHFAAQVIDIVAATGLAPAYLELELTESLFIRHPEQKRAVLAKLKEAGMQISIDDFGTGYSSLDQLKQFEFDKLKIDKSFVANIMHDADDAAIVLAIISIAKILKFKVIAEGVETEQQAQYLLEHDCGEAQGYLFGKPMTAADFTELLEAARRSRTENG</sequence>
<dbReference type="InterPro" id="IPR001789">
    <property type="entry name" value="Sig_transdc_resp-reg_receiver"/>
</dbReference>
<dbReference type="InterPro" id="IPR004358">
    <property type="entry name" value="Sig_transdc_His_kin-like_C"/>
</dbReference>
<evidence type="ECO:0000256" key="8">
    <source>
        <dbReference type="PROSITE-ProRule" id="PRU00110"/>
    </source>
</evidence>
<dbReference type="Gene3D" id="3.30.70.270">
    <property type="match status" value="1"/>
</dbReference>
<dbReference type="PRINTS" id="PR00344">
    <property type="entry name" value="BCTRLSENSOR"/>
</dbReference>
<feature type="transmembrane region" description="Helical" evidence="10">
    <location>
        <begin position="20"/>
        <end position="45"/>
    </location>
</feature>
<dbReference type="EMBL" id="JANIBK010000158">
    <property type="protein sequence ID" value="MCQ8130406.1"/>
    <property type="molecule type" value="Genomic_DNA"/>
</dbReference>
<dbReference type="CDD" id="cd17546">
    <property type="entry name" value="REC_hyHK_CKI1_RcsC-like"/>
    <property type="match status" value="1"/>
</dbReference>
<evidence type="ECO:0000256" key="10">
    <source>
        <dbReference type="SAM" id="Phobius"/>
    </source>
</evidence>
<dbReference type="SUPFAM" id="SSF52172">
    <property type="entry name" value="CheY-like"/>
    <property type="match status" value="3"/>
</dbReference>
<protein>
    <recommendedName>
        <fullName evidence="3">histidine kinase</fullName>
        <ecNumber evidence="3">2.7.13.3</ecNumber>
    </recommendedName>
</protein>
<dbReference type="SUPFAM" id="SSF47384">
    <property type="entry name" value="Homodimeric domain of signal transducing histidine kinase"/>
    <property type="match status" value="1"/>
</dbReference>
<dbReference type="Pfam" id="PF02518">
    <property type="entry name" value="HATPase_c"/>
    <property type="match status" value="1"/>
</dbReference>
<evidence type="ECO:0000256" key="2">
    <source>
        <dbReference type="ARBA" id="ARBA00004370"/>
    </source>
</evidence>
<evidence type="ECO:0000256" key="9">
    <source>
        <dbReference type="PROSITE-ProRule" id="PRU00169"/>
    </source>
</evidence>
<proteinExistence type="predicted"/>
<dbReference type="PROSITE" id="PS50894">
    <property type="entry name" value="HPT"/>
    <property type="match status" value="1"/>
</dbReference>
<accession>A0ABT1U9V2</accession>
<dbReference type="InterPro" id="IPR008207">
    <property type="entry name" value="Sig_transdc_His_kin_Hpt_dom"/>
</dbReference>
<dbReference type="Pfam" id="PF00672">
    <property type="entry name" value="HAMP"/>
    <property type="match status" value="1"/>
</dbReference>
<keyword evidence="18" id="KW-1185">Reference proteome</keyword>
<feature type="domain" description="Histidine kinase" evidence="11">
    <location>
        <begin position="279"/>
        <end position="500"/>
    </location>
</feature>
<dbReference type="InterPro" id="IPR035919">
    <property type="entry name" value="EAL_sf"/>
</dbReference>
<keyword evidence="10" id="KW-0812">Transmembrane</keyword>
<dbReference type="SMART" id="SM00304">
    <property type="entry name" value="HAMP"/>
    <property type="match status" value="1"/>
</dbReference>
<dbReference type="SMART" id="SM00448">
    <property type="entry name" value="REC"/>
    <property type="match status" value="2"/>
</dbReference>
<dbReference type="Gene3D" id="3.20.20.450">
    <property type="entry name" value="EAL domain"/>
    <property type="match status" value="1"/>
</dbReference>
<feature type="transmembrane region" description="Helical" evidence="10">
    <location>
        <begin position="181"/>
        <end position="202"/>
    </location>
</feature>
<feature type="domain" description="HAMP" evidence="14">
    <location>
        <begin position="205"/>
        <end position="257"/>
    </location>
</feature>
<dbReference type="InterPro" id="IPR036097">
    <property type="entry name" value="HisK_dim/P_sf"/>
</dbReference>
<dbReference type="InterPro" id="IPR005467">
    <property type="entry name" value="His_kinase_dom"/>
</dbReference>
<dbReference type="Pfam" id="PF00563">
    <property type="entry name" value="EAL"/>
    <property type="match status" value="1"/>
</dbReference>
<keyword evidence="6" id="KW-0418">Kinase</keyword>
<gene>
    <name evidence="17" type="ORF">NP596_18245</name>
</gene>
<dbReference type="CDD" id="cd17574">
    <property type="entry name" value="REC_OmpR"/>
    <property type="match status" value="1"/>
</dbReference>
<evidence type="ECO:0000259" key="11">
    <source>
        <dbReference type="PROSITE" id="PS50109"/>
    </source>
</evidence>
<evidence type="ECO:0000256" key="7">
    <source>
        <dbReference type="ARBA" id="ARBA00023012"/>
    </source>
</evidence>
<dbReference type="PROSITE" id="PS50110">
    <property type="entry name" value="RESPONSE_REGULATORY"/>
    <property type="match status" value="2"/>
</dbReference>
<evidence type="ECO:0000313" key="18">
    <source>
        <dbReference type="Proteomes" id="UP001524586"/>
    </source>
</evidence>
<dbReference type="InterPro" id="IPR036890">
    <property type="entry name" value="HATPase_C_sf"/>
</dbReference>
<dbReference type="Pfam" id="PF00072">
    <property type="entry name" value="Response_reg"/>
    <property type="match status" value="2"/>
</dbReference>
<dbReference type="Gene3D" id="3.30.565.10">
    <property type="entry name" value="Histidine kinase-like ATPase, C-terminal domain"/>
    <property type="match status" value="1"/>
</dbReference>
<dbReference type="SUPFAM" id="SSF55073">
    <property type="entry name" value="Nucleotide cyclase"/>
    <property type="match status" value="1"/>
</dbReference>
<evidence type="ECO:0000259" key="12">
    <source>
        <dbReference type="PROSITE" id="PS50110"/>
    </source>
</evidence>
<evidence type="ECO:0000259" key="15">
    <source>
        <dbReference type="PROSITE" id="PS50887"/>
    </source>
</evidence>
<feature type="modified residue" description="Phosphohistidine" evidence="8">
    <location>
        <position position="849"/>
    </location>
</feature>
<dbReference type="Pfam" id="PF00512">
    <property type="entry name" value="HisKA"/>
    <property type="match status" value="1"/>
</dbReference>
<dbReference type="InterPro" id="IPR011006">
    <property type="entry name" value="CheY-like_superfamily"/>
</dbReference>
<dbReference type="RefSeq" id="WP_256616831.1">
    <property type="nucleotide sequence ID" value="NZ_JANIBK010000158.1"/>
</dbReference>
<reference evidence="17 18" key="1">
    <citation type="submission" date="2022-07" db="EMBL/GenBank/DDBJ databases">
        <title>Methylomonas rivi sp. nov., Methylomonas rosea sp. nov., Methylomonas aureus sp. nov. and Methylomonas subterranea sp. nov., four novel methanotrophs isolated from a freshwater creek and the deep terrestrial subsurface.</title>
        <authorList>
            <person name="Abin C."/>
            <person name="Sankaranarayanan K."/>
            <person name="Garner C."/>
            <person name="Sindelar R."/>
            <person name="Kotary K."/>
            <person name="Garner R."/>
            <person name="Barclay S."/>
            <person name="Lawson P."/>
            <person name="Krumholz L."/>
        </authorList>
    </citation>
    <scope>NUCLEOTIDE SEQUENCE [LARGE SCALE GENOMIC DNA]</scope>
    <source>
        <strain evidence="17 18">WSC-6</strain>
    </source>
</reference>
<feature type="domain" description="EAL" evidence="13">
    <location>
        <begin position="1219"/>
        <end position="1473"/>
    </location>
</feature>
<dbReference type="CDD" id="cd00082">
    <property type="entry name" value="HisKA"/>
    <property type="match status" value="1"/>
</dbReference>
<dbReference type="PANTHER" id="PTHR45339">
    <property type="entry name" value="HYBRID SIGNAL TRANSDUCTION HISTIDINE KINASE J"/>
    <property type="match status" value="1"/>
</dbReference>
<dbReference type="CDD" id="cd01948">
    <property type="entry name" value="EAL"/>
    <property type="match status" value="1"/>
</dbReference>
<dbReference type="InterPro" id="IPR029787">
    <property type="entry name" value="Nucleotide_cyclase"/>
</dbReference>
<feature type="domain" description="GGDEF" evidence="15">
    <location>
        <begin position="1078"/>
        <end position="1210"/>
    </location>
</feature>
<dbReference type="PROSITE" id="PS50109">
    <property type="entry name" value="HIS_KIN"/>
    <property type="match status" value="1"/>
</dbReference>
<keyword evidence="4 9" id="KW-0597">Phosphoprotein</keyword>